<keyword evidence="3" id="KW-1185">Reference proteome</keyword>
<gene>
    <name evidence="2" type="ORF">MAQ5080_02002</name>
</gene>
<sequence>MIMTKKVLAVSVLAGLGGLSQSALAFNIDAGDVQASVYGYAQLNAVYDINEDIGATTQAGQFSGLTDASNVAEGHFDADAQQSRIGISAQHKDGAKVVVEGDFRGGTFRIRHAYGAYGNWTVGRTWSNYNSWTGWTPTLDFDSTAGSPGVQDRVEQVRYSDGGLSFALEKDYWPNVNDGSSDWSGSTKSAAPSFTARYEGSAADGVNYVVAGVGRILTLDDGTTDESAVGFGAFTGVDVNMGAVTLHAVVNYSDGANAYLYRSGGNFGGTDAYLHNGDLETVSAWGGSIGLSTKIGDGDFNIVYGKVKMDLDDMSADLGNVGGNNESNTNAFVNYMWYPVDNVMMGVEVGYFKSDYYGGGDADATRVMYSAQYSF</sequence>
<dbReference type="STRING" id="295068.MAQ5080_02002"/>
<evidence type="ECO:0008006" key="4">
    <source>
        <dbReference type="Google" id="ProtNLM"/>
    </source>
</evidence>
<evidence type="ECO:0000256" key="1">
    <source>
        <dbReference type="SAM" id="SignalP"/>
    </source>
</evidence>
<keyword evidence="1" id="KW-0732">Signal</keyword>
<accession>A0A1A8THI6</accession>
<dbReference type="OrthoDB" id="190887at2"/>
<evidence type="ECO:0000313" key="3">
    <source>
        <dbReference type="Proteomes" id="UP000092627"/>
    </source>
</evidence>
<dbReference type="InterPro" id="IPR045748">
    <property type="entry name" value="DcaP"/>
</dbReference>
<name>A0A1A8THI6_9GAMM</name>
<dbReference type="EMBL" id="FLOC01000010">
    <property type="protein sequence ID" value="SBS31538.1"/>
    <property type="molecule type" value="Genomic_DNA"/>
</dbReference>
<organism evidence="2 3">
    <name type="scientific">Marinomonas aquimarina</name>
    <dbReference type="NCBI Taxonomy" id="295068"/>
    <lineage>
        <taxon>Bacteria</taxon>
        <taxon>Pseudomonadati</taxon>
        <taxon>Pseudomonadota</taxon>
        <taxon>Gammaproteobacteria</taxon>
        <taxon>Oceanospirillales</taxon>
        <taxon>Oceanospirillaceae</taxon>
        <taxon>Marinomonas</taxon>
    </lineage>
</organism>
<dbReference type="SUPFAM" id="SSF56935">
    <property type="entry name" value="Porins"/>
    <property type="match status" value="1"/>
</dbReference>
<dbReference type="Pfam" id="PF19577">
    <property type="entry name" value="DcaP"/>
    <property type="match status" value="1"/>
</dbReference>
<protein>
    <recommendedName>
        <fullName evidence="4">Porin</fullName>
    </recommendedName>
</protein>
<dbReference type="Proteomes" id="UP000092627">
    <property type="component" value="Unassembled WGS sequence"/>
</dbReference>
<dbReference type="AlphaFoldDB" id="A0A1A8THI6"/>
<reference evidence="2 3" key="1">
    <citation type="submission" date="2016-06" db="EMBL/GenBank/DDBJ databases">
        <authorList>
            <person name="Kjaerup R.B."/>
            <person name="Dalgaard T.S."/>
            <person name="Juul-Madsen H.R."/>
        </authorList>
    </citation>
    <scope>NUCLEOTIDE SEQUENCE [LARGE SCALE GENOMIC DNA]</scope>
    <source>
        <strain evidence="2 3">CECT 5080</strain>
    </source>
</reference>
<proteinExistence type="predicted"/>
<evidence type="ECO:0000313" key="2">
    <source>
        <dbReference type="EMBL" id="SBS31538.1"/>
    </source>
</evidence>
<feature type="signal peptide" evidence="1">
    <location>
        <begin position="1"/>
        <end position="25"/>
    </location>
</feature>
<feature type="chain" id="PRO_5008379035" description="Porin" evidence="1">
    <location>
        <begin position="26"/>
        <end position="375"/>
    </location>
</feature>